<dbReference type="InterPro" id="IPR006501">
    <property type="entry name" value="Pectinesterase_inhib_dom"/>
</dbReference>
<keyword evidence="1 4" id="KW-0732">Signal</keyword>
<comment type="similarity">
    <text evidence="3">Belongs to the PMEI family.</text>
</comment>
<feature type="domain" description="Pectinesterase inhibitor" evidence="5">
    <location>
        <begin position="302"/>
        <end position="445"/>
    </location>
</feature>
<feature type="chain" id="PRO_5019152557" description="Pectinesterase inhibitor domain-containing protein" evidence="4">
    <location>
        <begin position="26"/>
        <end position="449"/>
    </location>
</feature>
<proteinExistence type="inferred from homology"/>
<feature type="signal peptide" evidence="4">
    <location>
        <begin position="1"/>
        <end position="25"/>
    </location>
</feature>
<evidence type="ECO:0000256" key="3">
    <source>
        <dbReference type="ARBA" id="ARBA00038471"/>
    </source>
</evidence>
<protein>
    <recommendedName>
        <fullName evidence="5">Pectinesterase inhibitor domain-containing protein</fullName>
    </recommendedName>
</protein>
<dbReference type="Pfam" id="PF04043">
    <property type="entry name" value="PMEI"/>
    <property type="match status" value="1"/>
</dbReference>
<name>A0A445EMH3_ARAHY</name>
<dbReference type="InterPro" id="IPR052421">
    <property type="entry name" value="PCW_Enzyme_Inhibitor"/>
</dbReference>
<evidence type="ECO:0000259" key="5">
    <source>
        <dbReference type="SMART" id="SM00856"/>
    </source>
</evidence>
<dbReference type="GO" id="GO:0004857">
    <property type="term" value="F:enzyme inhibitor activity"/>
    <property type="evidence" value="ECO:0007669"/>
    <property type="project" value="InterPro"/>
</dbReference>
<evidence type="ECO:0000256" key="2">
    <source>
        <dbReference type="ARBA" id="ARBA00023157"/>
    </source>
</evidence>
<dbReference type="PANTHER" id="PTHR36710">
    <property type="entry name" value="PECTINESTERASE INHIBITOR-LIKE"/>
    <property type="match status" value="1"/>
</dbReference>
<dbReference type="InterPro" id="IPR035513">
    <property type="entry name" value="Invertase/methylesterase_inhib"/>
</dbReference>
<dbReference type="Gene3D" id="1.20.140.40">
    <property type="entry name" value="Invertase/pectin methylesterase inhibitor family protein"/>
    <property type="match status" value="2"/>
</dbReference>
<dbReference type="AlphaFoldDB" id="A0A445EMH3"/>
<dbReference type="NCBIfam" id="TIGR01614">
    <property type="entry name" value="PME_inhib"/>
    <property type="match status" value="2"/>
</dbReference>
<dbReference type="Proteomes" id="UP000289738">
    <property type="component" value="Chromosome A01"/>
</dbReference>
<organism evidence="6 7">
    <name type="scientific">Arachis hypogaea</name>
    <name type="common">Peanut</name>
    <dbReference type="NCBI Taxonomy" id="3818"/>
    <lineage>
        <taxon>Eukaryota</taxon>
        <taxon>Viridiplantae</taxon>
        <taxon>Streptophyta</taxon>
        <taxon>Embryophyta</taxon>
        <taxon>Tracheophyta</taxon>
        <taxon>Spermatophyta</taxon>
        <taxon>Magnoliopsida</taxon>
        <taxon>eudicotyledons</taxon>
        <taxon>Gunneridae</taxon>
        <taxon>Pentapetalae</taxon>
        <taxon>rosids</taxon>
        <taxon>fabids</taxon>
        <taxon>Fabales</taxon>
        <taxon>Fabaceae</taxon>
        <taxon>Papilionoideae</taxon>
        <taxon>50 kb inversion clade</taxon>
        <taxon>dalbergioids sensu lato</taxon>
        <taxon>Dalbergieae</taxon>
        <taxon>Pterocarpus clade</taxon>
        <taxon>Arachis</taxon>
    </lineage>
</organism>
<dbReference type="SUPFAM" id="SSF101148">
    <property type="entry name" value="Plant invertase/pectin methylesterase inhibitor"/>
    <property type="match status" value="2"/>
</dbReference>
<evidence type="ECO:0000313" key="6">
    <source>
        <dbReference type="EMBL" id="RYR76523.1"/>
    </source>
</evidence>
<evidence type="ECO:0000256" key="1">
    <source>
        <dbReference type="ARBA" id="ARBA00022729"/>
    </source>
</evidence>
<keyword evidence="2" id="KW-1015">Disulfide bond</keyword>
<evidence type="ECO:0000256" key="4">
    <source>
        <dbReference type="SAM" id="SignalP"/>
    </source>
</evidence>
<sequence>MKHFSLNTLLCTIVVASIAIAPCESDDKLITQTCNKTPYPAQCVSYIKANYKSNDVKSVAGLGIIMAQDFQLKAEAPQHILLKMISAGKRPDIRFEMIACLGNYNYLIDTTMPEAIDAFKLGKPGLAEAYANTAAIGVSVIPLVDCIDNFTVKCTWMQETFSVLLQDANEKTIKRYARAYIMMFLSTQLFGDKSGTRMFIRWLPYVVRLEDMADIVEDPLVSYGYTSACAVWLTGTFLIYTAMPATINAFQVGKPRLAEAYANTAAIGVSDCEKSFNGKSPIHADNIITHDIALILLAPCECDDKLITQTCSKTPYPAQCVSYIKANYKSNDVKGVAGLGIIMAQGFQLKAQAPKDILSTMLSAGKRPDIRIPIIACLGTYNYLINTAIPEAIDAFKLGIPRLAQSYANMASMGVSDCERRFNGKSPITNENNITHEIALILVAIAKQL</sequence>
<gene>
    <name evidence="6" type="ORF">Ahy_A01g001109</name>
</gene>
<accession>A0A445EMH3</accession>
<dbReference type="EMBL" id="SDMP01000001">
    <property type="protein sequence ID" value="RYR76523.1"/>
    <property type="molecule type" value="Genomic_DNA"/>
</dbReference>
<dbReference type="PANTHER" id="PTHR36710:SF13">
    <property type="entry name" value="PUTATIVE-RELATED"/>
    <property type="match status" value="1"/>
</dbReference>
<evidence type="ECO:0000313" key="7">
    <source>
        <dbReference type="Proteomes" id="UP000289738"/>
    </source>
</evidence>
<dbReference type="SMART" id="SM00856">
    <property type="entry name" value="PMEI"/>
    <property type="match status" value="1"/>
</dbReference>
<comment type="caution">
    <text evidence="6">The sequence shown here is derived from an EMBL/GenBank/DDBJ whole genome shotgun (WGS) entry which is preliminary data.</text>
</comment>
<keyword evidence="7" id="KW-1185">Reference proteome</keyword>
<reference evidence="6 7" key="1">
    <citation type="submission" date="2019-01" db="EMBL/GenBank/DDBJ databases">
        <title>Sequencing of cultivated peanut Arachis hypogaea provides insights into genome evolution and oil improvement.</title>
        <authorList>
            <person name="Chen X."/>
        </authorList>
    </citation>
    <scope>NUCLEOTIDE SEQUENCE [LARGE SCALE GENOMIC DNA]</scope>
    <source>
        <strain evidence="7">cv. Fuhuasheng</strain>
        <tissue evidence="6">Leaves</tissue>
    </source>
</reference>